<dbReference type="PANTHER" id="PTHR23503">
    <property type="entry name" value="SOLUTE CARRIER FAMILY 2"/>
    <property type="match status" value="1"/>
</dbReference>
<dbReference type="SUPFAM" id="SSF103473">
    <property type="entry name" value="MFS general substrate transporter"/>
    <property type="match status" value="1"/>
</dbReference>
<feature type="transmembrane region" description="Helical" evidence="8">
    <location>
        <begin position="364"/>
        <end position="387"/>
    </location>
</feature>
<dbReference type="InterPro" id="IPR005829">
    <property type="entry name" value="Sugar_transporter_CS"/>
</dbReference>
<comment type="subcellular location">
    <subcellularLocation>
        <location evidence="1">Cell membrane</location>
        <topology evidence="1">Multi-pass membrane protein</topology>
    </subcellularLocation>
</comment>
<dbReference type="InterPro" id="IPR036259">
    <property type="entry name" value="MFS_trans_sf"/>
</dbReference>
<protein>
    <recommendedName>
        <fullName evidence="10">Major facilitator superfamily (MFS) profile domain-containing protein</fullName>
    </recommendedName>
</protein>
<evidence type="ECO:0000256" key="9">
    <source>
        <dbReference type="SAM" id="SignalP"/>
    </source>
</evidence>
<feature type="transmembrane region" description="Helical" evidence="8">
    <location>
        <begin position="155"/>
        <end position="175"/>
    </location>
</feature>
<proteinExistence type="inferred from homology"/>
<gene>
    <name evidence="11" type="ORF">CAPTEDRAFT_129046</name>
</gene>
<evidence type="ECO:0000313" key="11">
    <source>
        <dbReference type="EMBL" id="ELU17278.1"/>
    </source>
</evidence>
<dbReference type="HOGENOM" id="CLU_001265_30_5_1"/>
<dbReference type="PROSITE" id="PS00217">
    <property type="entry name" value="SUGAR_TRANSPORT_2"/>
    <property type="match status" value="1"/>
</dbReference>
<dbReference type="PROSITE" id="PS00216">
    <property type="entry name" value="SUGAR_TRANSPORT_1"/>
    <property type="match status" value="1"/>
</dbReference>
<feature type="transmembrane region" description="Helical" evidence="8">
    <location>
        <begin position="94"/>
        <end position="115"/>
    </location>
</feature>
<evidence type="ECO:0000256" key="7">
    <source>
        <dbReference type="RuleBase" id="RU003346"/>
    </source>
</evidence>
<feature type="domain" description="Major facilitator superfamily (MFS) profile" evidence="10">
    <location>
        <begin position="14"/>
        <end position="457"/>
    </location>
</feature>
<evidence type="ECO:0000256" key="4">
    <source>
        <dbReference type="ARBA" id="ARBA00022692"/>
    </source>
</evidence>
<keyword evidence="5 8" id="KW-1133">Transmembrane helix</keyword>
<evidence type="ECO:0000256" key="8">
    <source>
        <dbReference type="SAM" id="Phobius"/>
    </source>
</evidence>
<organism evidence="11">
    <name type="scientific">Capitella teleta</name>
    <name type="common">Polychaete worm</name>
    <dbReference type="NCBI Taxonomy" id="283909"/>
    <lineage>
        <taxon>Eukaryota</taxon>
        <taxon>Metazoa</taxon>
        <taxon>Spiralia</taxon>
        <taxon>Lophotrochozoa</taxon>
        <taxon>Annelida</taxon>
        <taxon>Polychaeta</taxon>
        <taxon>Sedentaria</taxon>
        <taxon>Scolecida</taxon>
        <taxon>Capitellidae</taxon>
        <taxon>Capitella</taxon>
    </lineage>
</organism>
<dbReference type="PANTHER" id="PTHR23503:SF127">
    <property type="entry name" value="FI08437P-RELATED"/>
    <property type="match status" value="1"/>
</dbReference>
<evidence type="ECO:0000256" key="1">
    <source>
        <dbReference type="ARBA" id="ARBA00004651"/>
    </source>
</evidence>
<name>R7VEL8_CAPTE</name>
<keyword evidence="3" id="KW-1003">Cell membrane</keyword>
<keyword evidence="13" id="KW-1185">Reference proteome</keyword>
<dbReference type="Gene3D" id="1.20.1250.20">
    <property type="entry name" value="MFS general substrate transporter like domains"/>
    <property type="match status" value="1"/>
</dbReference>
<dbReference type="GO" id="GO:0005353">
    <property type="term" value="F:fructose transmembrane transporter activity"/>
    <property type="evidence" value="ECO:0007669"/>
    <property type="project" value="UniProtKB-ARBA"/>
</dbReference>
<dbReference type="STRING" id="283909.R7VEL8"/>
<accession>R7VEL8</accession>
<dbReference type="EMBL" id="KB292589">
    <property type="protein sequence ID" value="ELU17278.1"/>
    <property type="molecule type" value="Genomic_DNA"/>
</dbReference>
<dbReference type="GO" id="GO:1990539">
    <property type="term" value="P:fructose import across plasma membrane"/>
    <property type="evidence" value="ECO:0007669"/>
    <property type="project" value="UniProtKB-ARBA"/>
</dbReference>
<sequence>MFQGKVTIPLAITALVSVLGNSMPHGFNTGVLNAPQAVMIDFINSSFVSHYAYEPSESLTTLLYSITVSIYLVGGCAGALGAGWLADKLGRKKAILMLTSFGFAAAVLFFFSKMANSFEMIIAGRLLVGIGCGAGSGVVPMYLTEIAPLNIRGGMGVLHQCGLTFGIFTSVVIGLSEVFGNEERWNFLLAFTAVPCLICAVVLPWFPESPRYLLVNKQNRNLAKKALQTFRGVDDVSPDLDEMEYDLEQQEKEPEWNFKQLLASPMLRLPLILVCSLAMLQQLSGINFVFYYSSSVFENGGVPQESSQYATLGVCFINFLMTGISVPLMERCGRRPLLLVGMALMAISMLLLTLALVFQEAVPWLSYISIVVTILYVIGFAVGLGSIPQFIPAELFTQGPRPPAMSIAGLLNWLCNFFVGIAFPSMQSTMGPYAFIFFMAMVVAFGILLYLKLPETKNKTYAELQEHFKRALPEEVMNTNMNCQKWQ</sequence>
<keyword evidence="9" id="KW-0732">Signal</keyword>
<dbReference type="PRINTS" id="PR00171">
    <property type="entry name" value="SUGRTRNSPORT"/>
</dbReference>
<feature type="chain" id="PRO_5008789012" description="Major facilitator superfamily (MFS) profile domain-containing protein" evidence="9">
    <location>
        <begin position="21"/>
        <end position="487"/>
    </location>
</feature>
<feature type="transmembrane region" description="Helical" evidence="8">
    <location>
        <begin position="336"/>
        <end position="358"/>
    </location>
</feature>
<comment type="similarity">
    <text evidence="7">Belongs to the major facilitator superfamily. Sugar transporter (TC 2.A.1.1) family.</text>
</comment>
<keyword evidence="4 8" id="KW-0812">Transmembrane</keyword>
<feature type="transmembrane region" description="Helical" evidence="8">
    <location>
        <begin position="310"/>
        <end position="329"/>
    </location>
</feature>
<feature type="transmembrane region" description="Helical" evidence="8">
    <location>
        <begin position="187"/>
        <end position="206"/>
    </location>
</feature>
<dbReference type="PROSITE" id="PS50850">
    <property type="entry name" value="MFS"/>
    <property type="match status" value="1"/>
</dbReference>
<evidence type="ECO:0000256" key="5">
    <source>
        <dbReference type="ARBA" id="ARBA00022989"/>
    </source>
</evidence>
<evidence type="ECO:0000256" key="3">
    <source>
        <dbReference type="ARBA" id="ARBA00022475"/>
    </source>
</evidence>
<dbReference type="OMA" id="GWLIMFQ"/>
<dbReference type="FunCoup" id="R7VEL8">
    <property type="interactions" value="103"/>
</dbReference>
<keyword evidence="2 7" id="KW-0813">Transport</keyword>
<dbReference type="InterPro" id="IPR045263">
    <property type="entry name" value="GLUT"/>
</dbReference>
<dbReference type="OrthoDB" id="4540492at2759"/>
<dbReference type="FunFam" id="1.20.1250.20:FF:001511">
    <property type="entry name" value="Solute carrier family 2, facilitated glucose transporter member 5"/>
    <property type="match status" value="1"/>
</dbReference>
<evidence type="ECO:0000313" key="12">
    <source>
        <dbReference type="EnsemblMetazoa" id="CapteP129046"/>
    </source>
</evidence>
<evidence type="ECO:0000313" key="13">
    <source>
        <dbReference type="Proteomes" id="UP000014760"/>
    </source>
</evidence>
<dbReference type="Pfam" id="PF00083">
    <property type="entry name" value="Sugar_tr"/>
    <property type="match status" value="1"/>
</dbReference>
<evidence type="ECO:0000256" key="2">
    <source>
        <dbReference type="ARBA" id="ARBA00022448"/>
    </source>
</evidence>
<feature type="transmembrane region" description="Helical" evidence="8">
    <location>
        <begin position="269"/>
        <end position="290"/>
    </location>
</feature>
<reference evidence="12" key="3">
    <citation type="submission" date="2015-06" db="UniProtKB">
        <authorList>
            <consortium name="EnsemblMetazoa"/>
        </authorList>
    </citation>
    <scope>IDENTIFICATION</scope>
</reference>
<reference evidence="11 13" key="2">
    <citation type="journal article" date="2013" name="Nature">
        <title>Insights into bilaterian evolution from three spiralian genomes.</title>
        <authorList>
            <person name="Simakov O."/>
            <person name="Marletaz F."/>
            <person name="Cho S.J."/>
            <person name="Edsinger-Gonzales E."/>
            <person name="Havlak P."/>
            <person name="Hellsten U."/>
            <person name="Kuo D.H."/>
            <person name="Larsson T."/>
            <person name="Lv J."/>
            <person name="Arendt D."/>
            <person name="Savage R."/>
            <person name="Osoegawa K."/>
            <person name="de Jong P."/>
            <person name="Grimwood J."/>
            <person name="Chapman J.A."/>
            <person name="Shapiro H."/>
            <person name="Aerts A."/>
            <person name="Otillar R.P."/>
            <person name="Terry A.Y."/>
            <person name="Boore J.L."/>
            <person name="Grigoriev I.V."/>
            <person name="Lindberg D.R."/>
            <person name="Seaver E.C."/>
            <person name="Weisblat D.A."/>
            <person name="Putnam N.H."/>
            <person name="Rokhsar D.S."/>
        </authorList>
    </citation>
    <scope>NUCLEOTIDE SEQUENCE</scope>
    <source>
        <strain evidence="11 13">I ESC-2004</strain>
    </source>
</reference>
<dbReference type="NCBIfam" id="TIGR00879">
    <property type="entry name" value="SP"/>
    <property type="match status" value="1"/>
</dbReference>
<feature type="transmembrane region" description="Helical" evidence="8">
    <location>
        <begin position="432"/>
        <end position="451"/>
    </location>
</feature>
<evidence type="ECO:0000256" key="6">
    <source>
        <dbReference type="ARBA" id="ARBA00023136"/>
    </source>
</evidence>
<feature type="transmembrane region" description="Helical" evidence="8">
    <location>
        <begin position="407"/>
        <end position="426"/>
    </location>
</feature>
<keyword evidence="6 8" id="KW-0472">Membrane</keyword>
<dbReference type="InterPro" id="IPR020846">
    <property type="entry name" value="MFS_dom"/>
</dbReference>
<dbReference type="InterPro" id="IPR005828">
    <property type="entry name" value="MFS_sugar_transport-like"/>
</dbReference>
<dbReference type="GO" id="GO:0005886">
    <property type="term" value="C:plasma membrane"/>
    <property type="evidence" value="ECO:0007669"/>
    <property type="project" value="UniProtKB-SubCell"/>
</dbReference>
<feature type="signal peptide" evidence="9">
    <location>
        <begin position="1"/>
        <end position="20"/>
    </location>
</feature>
<dbReference type="AlphaFoldDB" id="R7VEL8"/>
<dbReference type="EnsemblMetazoa" id="CapteT129046">
    <property type="protein sequence ID" value="CapteP129046"/>
    <property type="gene ID" value="CapteG129046"/>
</dbReference>
<dbReference type="InterPro" id="IPR003663">
    <property type="entry name" value="Sugar/inositol_transpt"/>
</dbReference>
<feature type="transmembrane region" description="Helical" evidence="8">
    <location>
        <begin position="121"/>
        <end position="143"/>
    </location>
</feature>
<dbReference type="Proteomes" id="UP000014760">
    <property type="component" value="Unassembled WGS sequence"/>
</dbReference>
<feature type="transmembrane region" description="Helical" evidence="8">
    <location>
        <begin position="62"/>
        <end position="82"/>
    </location>
</feature>
<evidence type="ECO:0000259" key="10">
    <source>
        <dbReference type="PROSITE" id="PS50850"/>
    </source>
</evidence>
<dbReference type="EMBL" id="AMQN01016954">
    <property type="status" value="NOT_ANNOTATED_CDS"/>
    <property type="molecule type" value="Genomic_DNA"/>
</dbReference>
<reference evidence="13" key="1">
    <citation type="submission" date="2012-12" db="EMBL/GenBank/DDBJ databases">
        <authorList>
            <person name="Hellsten U."/>
            <person name="Grimwood J."/>
            <person name="Chapman J.A."/>
            <person name="Shapiro H."/>
            <person name="Aerts A."/>
            <person name="Otillar R.P."/>
            <person name="Terry A.Y."/>
            <person name="Boore J.L."/>
            <person name="Simakov O."/>
            <person name="Marletaz F."/>
            <person name="Cho S.-J."/>
            <person name="Edsinger-Gonzales E."/>
            <person name="Havlak P."/>
            <person name="Kuo D.-H."/>
            <person name="Larsson T."/>
            <person name="Lv J."/>
            <person name="Arendt D."/>
            <person name="Savage R."/>
            <person name="Osoegawa K."/>
            <person name="de Jong P."/>
            <person name="Lindberg D.R."/>
            <person name="Seaver E.C."/>
            <person name="Weisblat D.A."/>
            <person name="Putnam N.H."/>
            <person name="Grigoriev I.V."/>
            <person name="Rokhsar D.S."/>
        </authorList>
    </citation>
    <scope>NUCLEOTIDE SEQUENCE</scope>
    <source>
        <strain evidence="13">I ESC-2004</strain>
    </source>
</reference>